<accession>A0A0C5VD02</accession>
<keyword evidence="3" id="KW-1185">Reference proteome</keyword>
<gene>
    <name evidence="2" type="ORF">YC6258_00342</name>
</gene>
<name>A0A0C5VD02_9GAMM</name>
<dbReference type="GO" id="GO:0016853">
    <property type="term" value="F:isomerase activity"/>
    <property type="evidence" value="ECO:0007669"/>
    <property type="project" value="UniProtKB-KW"/>
</dbReference>
<dbReference type="InterPro" id="IPR000595">
    <property type="entry name" value="cNMP-bd_dom"/>
</dbReference>
<dbReference type="AlphaFoldDB" id="A0A0C5VD02"/>
<dbReference type="SUPFAM" id="SSF51182">
    <property type="entry name" value="RmlC-like cupins"/>
    <property type="match status" value="1"/>
</dbReference>
<dbReference type="Pfam" id="PF07883">
    <property type="entry name" value="Cupin_2"/>
    <property type="match status" value="1"/>
</dbReference>
<dbReference type="Proteomes" id="UP000032266">
    <property type="component" value="Chromosome"/>
</dbReference>
<evidence type="ECO:0000313" key="2">
    <source>
        <dbReference type="EMBL" id="AJQ92392.1"/>
    </source>
</evidence>
<protein>
    <submittedName>
        <fullName evidence="2">Mannose-6-phosphate isomerase</fullName>
    </submittedName>
</protein>
<dbReference type="Gene3D" id="2.60.120.10">
    <property type="entry name" value="Jelly Rolls"/>
    <property type="match status" value="1"/>
</dbReference>
<dbReference type="InterPro" id="IPR011051">
    <property type="entry name" value="RmlC_Cupin_sf"/>
</dbReference>
<keyword evidence="2" id="KW-0413">Isomerase</keyword>
<dbReference type="OrthoDB" id="3829432at2"/>
<dbReference type="RefSeq" id="WP_044615469.1">
    <property type="nucleotide sequence ID" value="NZ_CP007142.1"/>
</dbReference>
<dbReference type="InterPro" id="IPR014710">
    <property type="entry name" value="RmlC-like_jellyroll"/>
</dbReference>
<proteinExistence type="predicted"/>
<dbReference type="KEGG" id="gsn:YC6258_00342"/>
<organism evidence="2 3">
    <name type="scientific">Gynuella sunshinyii YC6258</name>
    <dbReference type="NCBI Taxonomy" id="1445510"/>
    <lineage>
        <taxon>Bacteria</taxon>
        <taxon>Pseudomonadati</taxon>
        <taxon>Pseudomonadota</taxon>
        <taxon>Gammaproteobacteria</taxon>
        <taxon>Oceanospirillales</taxon>
        <taxon>Saccharospirillaceae</taxon>
        <taxon>Gynuella</taxon>
    </lineage>
</organism>
<feature type="domain" description="Cyclic nucleotide-binding" evidence="1">
    <location>
        <begin position="42"/>
        <end position="76"/>
    </location>
</feature>
<dbReference type="InterPro" id="IPR013096">
    <property type="entry name" value="Cupin_2"/>
</dbReference>
<dbReference type="HOGENOM" id="CLU_152531_0_0_6"/>
<evidence type="ECO:0000313" key="3">
    <source>
        <dbReference type="Proteomes" id="UP000032266"/>
    </source>
</evidence>
<sequence>MKIIKAKDFVADRAWGALDIANMNGITTRLHWTDQPYRWHVNDGEEVFVVLDGEVDMHYRQNGHEYVHRLSAGDLFYATIGTEHVAHPIGEARVLVVEKEGSV</sequence>
<dbReference type="PROSITE" id="PS50042">
    <property type="entry name" value="CNMP_BINDING_3"/>
    <property type="match status" value="1"/>
</dbReference>
<dbReference type="EMBL" id="CP007142">
    <property type="protein sequence ID" value="AJQ92392.1"/>
    <property type="molecule type" value="Genomic_DNA"/>
</dbReference>
<dbReference type="STRING" id="1445510.YC6258_00342"/>
<evidence type="ECO:0000259" key="1">
    <source>
        <dbReference type="PROSITE" id="PS50042"/>
    </source>
</evidence>
<reference evidence="2 3" key="1">
    <citation type="submission" date="2014-01" db="EMBL/GenBank/DDBJ databases">
        <title>Full genme sequencing of cellulolytic bacterium Gynuella sunshinyii YC6258T gen. nov., sp. nov.</title>
        <authorList>
            <person name="Khan H."/>
            <person name="Chung E.J."/>
            <person name="Chung Y.R."/>
        </authorList>
    </citation>
    <scope>NUCLEOTIDE SEQUENCE [LARGE SCALE GENOMIC DNA]</scope>
    <source>
        <strain evidence="2 3">YC6258</strain>
    </source>
</reference>
<dbReference type="PATRIC" id="fig|1445510.3.peg.332"/>